<reference evidence="6 7" key="1">
    <citation type="journal article" date="2005" name="DNA Res.">
        <title>Complete genome sequence of the facultative anaerobic magnetotactic bacterium Magnetospirillum sp. strain AMB-1.</title>
        <authorList>
            <person name="Matsunaga T."/>
            <person name="Okamura Y."/>
            <person name="Fukuda Y."/>
            <person name="Wahyudi A.T."/>
            <person name="Murase Y."/>
            <person name="Takeyama H."/>
        </authorList>
    </citation>
    <scope>NUCLEOTIDE SEQUENCE [LARGE SCALE GENOMIC DNA]</scope>
    <source>
        <strain evidence="7">ATCC 700264 / AMB-1</strain>
    </source>
</reference>
<dbReference type="CDD" id="cd12107">
    <property type="entry name" value="Hemerythrin"/>
    <property type="match status" value="1"/>
</dbReference>
<organism evidence="6 7">
    <name type="scientific">Paramagnetospirillum magneticum (strain ATCC 700264 / AMB-1)</name>
    <name type="common">Magnetospirillum magneticum</name>
    <dbReference type="NCBI Taxonomy" id="342108"/>
    <lineage>
        <taxon>Bacteria</taxon>
        <taxon>Pseudomonadati</taxon>
        <taxon>Pseudomonadota</taxon>
        <taxon>Alphaproteobacteria</taxon>
        <taxon>Rhodospirillales</taxon>
        <taxon>Magnetospirillaceae</taxon>
        <taxon>Paramagnetospirillum</taxon>
    </lineage>
</organism>
<dbReference type="InterPro" id="IPR012312">
    <property type="entry name" value="Hemerythrin-like"/>
</dbReference>
<evidence type="ECO:0000313" key="7">
    <source>
        <dbReference type="Proteomes" id="UP000007058"/>
    </source>
</evidence>
<dbReference type="SUPFAM" id="SSF56281">
    <property type="entry name" value="Metallo-hydrolase/oxidoreductase"/>
    <property type="match status" value="1"/>
</dbReference>
<dbReference type="HOGENOM" id="CLU_330324_0_0_5"/>
<dbReference type="Pfam" id="PF01814">
    <property type="entry name" value="Hemerythrin"/>
    <property type="match status" value="1"/>
</dbReference>
<dbReference type="NCBIfam" id="NF033749">
    <property type="entry name" value="bact_hemeryth"/>
    <property type="match status" value="1"/>
</dbReference>
<dbReference type="Proteomes" id="UP000007058">
    <property type="component" value="Chromosome"/>
</dbReference>
<dbReference type="PANTHER" id="PTHR37164">
    <property type="entry name" value="BACTERIOHEMERYTHRIN"/>
    <property type="match status" value="1"/>
</dbReference>
<dbReference type="PROSITE" id="PS00550">
    <property type="entry name" value="HEMERYTHRINS"/>
    <property type="match status" value="1"/>
</dbReference>
<evidence type="ECO:0000256" key="4">
    <source>
        <dbReference type="ARBA" id="ARBA00023004"/>
    </source>
</evidence>
<accession>Q2W6N9</accession>
<evidence type="ECO:0000259" key="5">
    <source>
        <dbReference type="PROSITE" id="PS50042"/>
    </source>
</evidence>
<keyword evidence="2" id="KW-0813">Transport</keyword>
<comment type="similarity">
    <text evidence="1">Belongs to the hemerythrin family.</text>
</comment>
<feature type="domain" description="Cyclic nucleotide-binding" evidence="5">
    <location>
        <begin position="670"/>
        <end position="746"/>
    </location>
</feature>
<evidence type="ECO:0000256" key="2">
    <source>
        <dbReference type="ARBA" id="ARBA00022621"/>
    </source>
</evidence>
<dbReference type="Gene3D" id="3.60.15.10">
    <property type="entry name" value="Ribonuclease Z/Hydroxyacylglutathione hydrolase-like"/>
    <property type="match status" value="1"/>
</dbReference>
<dbReference type="PANTHER" id="PTHR37164:SF1">
    <property type="entry name" value="BACTERIOHEMERYTHRIN"/>
    <property type="match status" value="1"/>
</dbReference>
<dbReference type="CDD" id="cd00038">
    <property type="entry name" value="CAP_ED"/>
    <property type="match status" value="2"/>
</dbReference>
<proteinExistence type="inferred from homology"/>
<dbReference type="Gene3D" id="2.60.120.10">
    <property type="entry name" value="Jelly Rolls"/>
    <property type="match status" value="2"/>
</dbReference>
<dbReference type="Pfam" id="PF00027">
    <property type="entry name" value="cNMP_binding"/>
    <property type="match status" value="2"/>
</dbReference>
<name>Q2W6N9_PARM1</name>
<gene>
    <name evidence="6" type="ordered locus">amb1682</name>
</gene>
<dbReference type="InterPro" id="IPR016131">
    <property type="entry name" value="Haemerythrin_Fe_BS"/>
</dbReference>
<protein>
    <recommendedName>
        <fullName evidence="5">Cyclic nucleotide-binding domain-containing protein</fullName>
    </recommendedName>
</protein>
<dbReference type="InterPro" id="IPR018490">
    <property type="entry name" value="cNMP-bd_dom_sf"/>
</dbReference>
<dbReference type="SUPFAM" id="SSF51206">
    <property type="entry name" value="cAMP-binding domain-like"/>
    <property type="match status" value="2"/>
</dbReference>
<dbReference type="InterPro" id="IPR036866">
    <property type="entry name" value="RibonucZ/Hydroxyglut_hydro"/>
</dbReference>
<sequence length="906" mass="101119">MQGWLASPVVLYMQYGFAGRAGTPRADSHGDDEGAMPLLRKIEVTTGVWWIEAAQAGVSVLCGCPADAVKHLMKRGLIVSTEVNGVPFETGPNVILLSDAMVQNGSFSNLAEFPVLQMLYRQGMILPDHPGNTGIKPMLIGSADQVSAQMQYIYRGNYGLVTEEEIVEAGETPERAREMMRMKLRFAFGNIRHPGDLLDTLVVDNEPVEIRNGVFVRRMMFNVFEFTYQGQTAVVDLNLPSFETYESPYPLGFYRLRREYFAVIHSGEGDGWDINRPSMSSIVMFQGKVYLVDAGPNILYSLNALGIGVNEIEGIFHTHSHDDHFAGLTTLIRSDHKLKYYSTPLVRASVAKKVAALLSIEEGAFSDYFDVRPLIEGEWNSIDGLEVMPVFSPHPVETTVFHFRAMWEGGYRTYSHFADICRLSVLQGFVTDDPEAAGISQTMYDKVAADYLVPADVKKIDVGGGMIHGDAYDFRDDKSGKIILAHTSQRNTRAQKAIGSSASFGTVDVLIPSNHDFIWPYAFEALDAYFPGIPRHQIRVLLNNPVVTFNPGTILVKERMVNDQIYLLLSGSVEMIPIEIEMRSVLSAGALIGELSGLFGTPASETYRAASFVQALAIPCSLYLEFVRYNDVFSGVSRLLENREFLLRTSLFGEVVSSKSLNRIAQGMKRQAVDADTVIEPGPGLVAMLKSGSAGRFLAEHMFETLKPGDFFGEEVAIFGTPSLLRVRALEGCEVYLVPAETLRDIPSVRWKLFEASTKRTRAMVEAGEHARVLIKWHDEYSVGVQRIDSHHRRLFEIGNSVLDMMERKSPDAEVAETMGLLREYARFHFSEEEGLLIRYKYPDLSSHRARHNRLLEQLTELQAAVAEGRGYNEAEVLTFLQEWIVGHTLAEDRKSAIYLNSKGVY</sequence>
<keyword evidence="2" id="KW-0561">Oxygen transport</keyword>
<dbReference type="SUPFAM" id="SSF47188">
    <property type="entry name" value="Hemerythrin-like"/>
    <property type="match status" value="1"/>
</dbReference>
<dbReference type="KEGG" id="mag:amb1682"/>
<dbReference type="NCBIfam" id="TIGR02481">
    <property type="entry name" value="hemeryth_dom"/>
    <property type="match status" value="1"/>
</dbReference>
<keyword evidence="7" id="KW-1185">Reference proteome</keyword>
<dbReference type="EMBL" id="AP007255">
    <property type="protein sequence ID" value="BAE50486.1"/>
    <property type="molecule type" value="Genomic_DNA"/>
</dbReference>
<dbReference type="InterPro" id="IPR000595">
    <property type="entry name" value="cNMP-bd_dom"/>
</dbReference>
<dbReference type="GO" id="GO:0046872">
    <property type="term" value="F:metal ion binding"/>
    <property type="evidence" value="ECO:0007669"/>
    <property type="project" value="UniProtKB-KW"/>
</dbReference>
<dbReference type="InterPro" id="IPR050669">
    <property type="entry name" value="Hemerythrin"/>
</dbReference>
<evidence type="ECO:0000313" key="6">
    <source>
        <dbReference type="EMBL" id="BAE50486.1"/>
    </source>
</evidence>
<dbReference type="InterPro" id="IPR014710">
    <property type="entry name" value="RmlC-like_jellyroll"/>
</dbReference>
<dbReference type="InterPro" id="IPR035938">
    <property type="entry name" value="Hemerythrin-like_sf"/>
</dbReference>
<dbReference type="GO" id="GO:0005344">
    <property type="term" value="F:oxygen carrier activity"/>
    <property type="evidence" value="ECO:0007669"/>
    <property type="project" value="UniProtKB-KW"/>
</dbReference>
<dbReference type="STRING" id="342108.amb1682"/>
<keyword evidence="3" id="KW-0479">Metal-binding</keyword>
<feature type="domain" description="Cyclic nucleotide-binding" evidence="5">
    <location>
        <begin position="547"/>
        <end position="618"/>
    </location>
</feature>
<dbReference type="InterPro" id="IPR012827">
    <property type="entry name" value="Hemerythrin_metal-bd"/>
</dbReference>
<evidence type="ECO:0000256" key="3">
    <source>
        <dbReference type="ARBA" id="ARBA00022723"/>
    </source>
</evidence>
<dbReference type="PROSITE" id="PS50042">
    <property type="entry name" value="CNMP_BINDING_3"/>
    <property type="match status" value="2"/>
</dbReference>
<dbReference type="Pfam" id="PF23023">
    <property type="entry name" value="Anti-Pycsar_Apyc1"/>
    <property type="match status" value="1"/>
</dbReference>
<dbReference type="Gene3D" id="1.20.120.50">
    <property type="entry name" value="Hemerythrin-like"/>
    <property type="match status" value="1"/>
</dbReference>
<keyword evidence="4" id="KW-0408">Iron</keyword>
<evidence type="ECO:0000256" key="1">
    <source>
        <dbReference type="ARBA" id="ARBA00010587"/>
    </source>
</evidence>
<dbReference type="AlphaFoldDB" id="Q2W6N9"/>